<name>A0A382DYK2_9ZZZZ</name>
<protein>
    <submittedName>
        <fullName evidence="2">Uncharacterized protein</fullName>
    </submittedName>
</protein>
<gene>
    <name evidence="2" type="ORF">METZ01_LOCUS196113</name>
</gene>
<feature type="non-terminal residue" evidence="2">
    <location>
        <position position="1"/>
    </location>
</feature>
<organism evidence="2">
    <name type="scientific">marine metagenome</name>
    <dbReference type="NCBI Taxonomy" id="408172"/>
    <lineage>
        <taxon>unclassified sequences</taxon>
        <taxon>metagenomes</taxon>
        <taxon>ecological metagenomes</taxon>
    </lineage>
</organism>
<evidence type="ECO:0000256" key="1">
    <source>
        <dbReference type="SAM" id="MobiDB-lite"/>
    </source>
</evidence>
<reference evidence="2" key="1">
    <citation type="submission" date="2018-05" db="EMBL/GenBank/DDBJ databases">
        <authorList>
            <person name="Lanie J.A."/>
            <person name="Ng W.-L."/>
            <person name="Kazmierczak K.M."/>
            <person name="Andrzejewski T.M."/>
            <person name="Davidsen T.M."/>
            <person name="Wayne K.J."/>
            <person name="Tettelin H."/>
            <person name="Glass J.I."/>
            <person name="Rusch D."/>
            <person name="Podicherti R."/>
            <person name="Tsui H.-C.T."/>
            <person name="Winkler M.E."/>
        </authorList>
    </citation>
    <scope>NUCLEOTIDE SEQUENCE</scope>
</reference>
<sequence length="73" mass="8219">DSLKKQYNKFLPSVLNEGNTSSKARKKQQVIKETKSEKSSDIIKEVSGDRTVKEESNSSSETEIYNLRKLAGI</sequence>
<feature type="region of interest" description="Disordered" evidence="1">
    <location>
        <begin position="14"/>
        <end position="61"/>
    </location>
</feature>
<dbReference type="AlphaFoldDB" id="A0A382DYK2"/>
<feature type="compositionally biased region" description="Basic and acidic residues" evidence="1">
    <location>
        <begin position="30"/>
        <end position="56"/>
    </location>
</feature>
<proteinExistence type="predicted"/>
<evidence type="ECO:0000313" key="2">
    <source>
        <dbReference type="EMBL" id="SVB43259.1"/>
    </source>
</evidence>
<accession>A0A382DYK2</accession>
<dbReference type="EMBL" id="UINC01041669">
    <property type="protein sequence ID" value="SVB43259.1"/>
    <property type="molecule type" value="Genomic_DNA"/>
</dbReference>